<protein>
    <submittedName>
        <fullName evidence="3">CheY-like chemotaxis protein</fullName>
    </submittedName>
</protein>
<evidence type="ECO:0000259" key="2">
    <source>
        <dbReference type="PROSITE" id="PS50110"/>
    </source>
</evidence>
<evidence type="ECO:0000256" key="1">
    <source>
        <dbReference type="PROSITE-ProRule" id="PRU00169"/>
    </source>
</evidence>
<dbReference type="AlphaFoldDB" id="A0A327WN99"/>
<dbReference type="SUPFAM" id="SSF52172">
    <property type="entry name" value="CheY-like"/>
    <property type="match status" value="1"/>
</dbReference>
<feature type="modified residue" description="4-aspartylphosphate" evidence="1">
    <location>
        <position position="58"/>
    </location>
</feature>
<proteinExistence type="predicted"/>
<gene>
    <name evidence="3" type="ORF">LX87_04587</name>
</gene>
<name>A0A327WN99_LARAB</name>
<dbReference type="Proteomes" id="UP000248790">
    <property type="component" value="Unassembled WGS sequence"/>
</dbReference>
<dbReference type="PROSITE" id="PS50110">
    <property type="entry name" value="RESPONSE_REGULATORY"/>
    <property type="match status" value="1"/>
</dbReference>
<comment type="caution">
    <text evidence="3">The sequence shown here is derived from an EMBL/GenBank/DDBJ whole genome shotgun (WGS) entry which is preliminary data.</text>
</comment>
<dbReference type="RefSeq" id="WP_111630612.1">
    <property type="nucleotide sequence ID" value="NZ_QLMC01000006.1"/>
</dbReference>
<accession>A0A327WN99</accession>
<organism evidence="3 4">
    <name type="scientific">Larkinella arboricola</name>
    <dbReference type="NCBI Taxonomy" id="643671"/>
    <lineage>
        <taxon>Bacteria</taxon>
        <taxon>Pseudomonadati</taxon>
        <taxon>Bacteroidota</taxon>
        <taxon>Cytophagia</taxon>
        <taxon>Cytophagales</taxon>
        <taxon>Spirosomataceae</taxon>
        <taxon>Larkinella</taxon>
    </lineage>
</organism>
<keyword evidence="1" id="KW-0597">Phosphoprotein</keyword>
<evidence type="ECO:0000313" key="4">
    <source>
        <dbReference type="Proteomes" id="UP000248790"/>
    </source>
</evidence>
<evidence type="ECO:0000313" key="3">
    <source>
        <dbReference type="EMBL" id="RAJ93075.1"/>
    </source>
</evidence>
<keyword evidence="4" id="KW-1185">Reference proteome</keyword>
<dbReference type="GO" id="GO:0000160">
    <property type="term" value="P:phosphorelay signal transduction system"/>
    <property type="evidence" value="ECO:0007669"/>
    <property type="project" value="InterPro"/>
</dbReference>
<reference evidence="3 4" key="1">
    <citation type="submission" date="2018-06" db="EMBL/GenBank/DDBJ databases">
        <title>Genomic Encyclopedia of Archaeal and Bacterial Type Strains, Phase II (KMG-II): from individual species to whole genera.</title>
        <authorList>
            <person name="Goeker M."/>
        </authorList>
    </citation>
    <scope>NUCLEOTIDE SEQUENCE [LARGE SCALE GENOMIC DNA]</scope>
    <source>
        <strain evidence="3 4">DSM 21851</strain>
    </source>
</reference>
<feature type="domain" description="Response regulatory" evidence="2">
    <location>
        <begin position="6"/>
        <end position="126"/>
    </location>
</feature>
<dbReference type="EMBL" id="QLMC01000006">
    <property type="protein sequence ID" value="RAJ93075.1"/>
    <property type="molecule type" value="Genomic_DNA"/>
</dbReference>
<dbReference type="Gene3D" id="3.40.50.2300">
    <property type="match status" value="1"/>
</dbReference>
<dbReference type="InterPro" id="IPR011006">
    <property type="entry name" value="CheY-like_superfamily"/>
</dbReference>
<dbReference type="InterPro" id="IPR001789">
    <property type="entry name" value="Sig_transdc_resp-reg_receiver"/>
</dbReference>
<sequence length="133" mass="14996">MPAPFSILVISDDPQVVKTLDEVSLRSDKELIFRSATDTREAVNVLNDFPYTSLIVLDSTLRSSSQDLEFIASLRVHPDWIHRPILVLLDGQPPCDLVAAYGVNATSVSFKPYNLSDWNTYWQMVLQVHGLHI</sequence>